<organism evidence="2 3">
    <name type="scientific">Ephemerocybe angulata</name>
    <dbReference type="NCBI Taxonomy" id="980116"/>
    <lineage>
        <taxon>Eukaryota</taxon>
        <taxon>Fungi</taxon>
        <taxon>Dikarya</taxon>
        <taxon>Basidiomycota</taxon>
        <taxon>Agaricomycotina</taxon>
        <taxon>Agaricomycetes</taxon>
        <taxon>Agaricomycetidae</taxon>
        <taxon>Agaricales</taxon>
        <taxon>Agaricineae</taxon>
        <taxon>Psathyrellaceae</taxon>
        <taxon>Ephemerocybe</taxon>
    </lineage>
</organism>
<feature type="compositionally biased region" description="Gly residues" evidence="1">
    <location>
        <begin position="413"/>
        <end position="422"/>
    </location>
</feature>
<proteinExistence type="predicted"/>
<dbReference type="AlphaFoldDB" id="A0A8H6I8G4"/>
<reference evidence="2 3" key="1">
    <citation type="submission" date="2020-07" db="EMBL/GenBank/DDBJ databases">
        <title>Comparative genomics of pyrophilous fungi reveals a link between fire events and developmental genes.</title>
        <authorList>
            <consortium name="DOE Joint Genome Institute"/>
            <person name="Steindorff A.S."/>
            <person name="Carver A."/>
            <person name="Calhoun S."/>
            <person name="Stillman K."/>
            <person name="Liu H."/>
            <person name="Lipzen A."/>
            <person name="Pangilinan J."/>
            <person name="Labutti K."/>
            <person name="Bruns T.D."/>
            <person name="Grigoriev I.V."/>
        </authorList>
    </citation>
    <scope>NUCLEOTIDE SEQUENCE [LARGE SCALE GENOMIC DNA]</scope>
    <source>
        <strain evidence="2 3">CBS 144469</strain>
    </source>
</reference>
<feature type="region of interest" description="Disordered" evidence="1">
    <location>
        <begin position="241"/>
        <end position="291"/>
    </location>
</feature>
<feature type="region of interest" description="Disordered" evidence="1">
    <location>
        <begin position="324"/>
        <end position="496"/>
    </location>
</feature>
<comment type="caution">
    <text evidence="2">The sequence shown here is derived from an EMBL/GenBank/DDBJ whole genome shotgun (WGS) entry which is preliminary data.</text>
</comment>
<keyword evidence="3" id="KW-1185">Reference proteome</keyword>
<evidence type="ECO:0000313" key="3">
    <source>
        <dbReference type="Proteomes" id="UP000521943"/>
    </source>
</evidence>
<gene>
    <name evidence="2" type="ORF">DFP72DRAFT_843933</name>
</gene>
<accession>A0A8H6I8G4</accession>
<feature type="compositionally biased region" description="Basic and acidic residues" evidence="1">
    <location>
        <begin position="453"/>
        <end position="475"/>
    </location>
</feature>
<feature type="compositionally biased region" description="Basic residues" evidence="1">
    <location>
        <begin position="262"/>
        <end position="271"/>
    </location>
</feature>
<feature type="compositionally biased region" description="Gly residues" evidence="1">
    <location>
        <begin position="481"/>
        <end position="496"/>
    </location>
</feature>
<dbReference type="Proteomes" id="UP000521943">
    <property type="component" value="Unassembled WGS sequence"/>
</dbReference>
<feature type="compositionally biased region" description="Basic and acidic residues" evidence="1">
    <location>
        <begin position="381"/>
        <end position="399"/>
    </location>
</feature>
<feature type="compositionally biased region" description="Basic and acidic residues" evidence="1">
    <location>
        <begin position="252"/>
        <end position="261"/>
    </location>
</feature>
<protein>
    <submittedName>
        <fullName evidence="2">Uncharacterized protein</fullName>
    </submittedName>
</protein>
<feature type="compositionally biased region" description="Gly residues" evidence="1">
    <location>
        <begin position="341"/>
        <end position="351"/>
    </location>
</feature>
<evidence type="ECO:0000256" key="1">
    <source>
        <dbReference type="SAM" id="MobiDB-lite"/>
    </source>
</evidence>
<name>A0A8H6I8G4_9AGAR</name>
<evidence type="ECO:0000313" key="2">
    <source>
        <dbReference type="EMBL" id="KAF6759802.1"/>
    </source>
</evidence>
<dbReference type="EMBL" id="JACGCI010000014">
    <property type="protein sequence ID" value="KAF6759802.1"/>
    <property type="molecule type" value="Genomic_DNA"/>
</dbReference>
<sequence>MSPESNEVPIAPEYISRISLFYLCCRSAAPFYTFSTLGTVICSHVCSAVSAKYERGRRTDHQYTNREGSLLWQLAFSHRLWMRRAARCGVVLLGVYTLVIQGRAAGDLPPVGPVVLTVQSVKTKTGKGSSVCYWSGYADADYTQMCGHGVTEVWEYADVRTRDNGERKLCGSADIALGNGDWNVRALSGEAGMTGNDEEAGGTCERLWPGGIAEYGGFNSQVMITPIQKEEHAAFAMGGDVTNNGGGAGTNKQEENTDKRMRTGRRTGIRRRNTEGGGDKKRRRRAEGTRIRTSLPDGVEQEYGGVWKAEADRNTEREYGEVRRAEADTNTDGIQKEEGTRSGGRGGGGQEYGPIWKTEADRNTEEFEGGDGQEYGGVWKAEADKNMEREYGEMRRAEADTNTDGIQKEEGTRSGGRGGAGQEYGPIWKTEADRNTEEFEGGGGQEYGGVWKAEADKNTEREHGEVRRAEADRSTEQSAESGGGQGYGEVRGSGGG</sequence>